<proteinExistence type="predicted"/>
<dbReference type="InterPro" id="IPR036890">
    <property type="entry name" value="HATPase_C_sf"/>
</dbReference>
<name>A0AAV5RG38_STABA</name>
<feature type="region of interest" description="Disordered" evidence="1">
    <location>
        <begin position="1294"/>
        <end position="1456"/>
    </location>
</feature>
<dbReference type="Pfam" id="PF12449">
    <property type="entry name" value="DUF3684"/>
    <property type="match status" value="1"/>
</dbReference>
<evidence type="ECO:0000313" key="4">
    <source>
        <dbReference type="Proteomes" id="UP001362899"/>
    </source>
</evidence>
<feature type="compositionally biased region" description="Polar residues" evidence="1">
    <location>
        <begin position="1361"/>
        <end position="1373"/>
    </location>
</feature>
<evidence type="ECO:0000313" key="3">
    <source>
        <dbReference type="EMBL" id="GMM50177.1"/>
    </source>
</evidence>
<evidence type="ECO:0000256" key="1">
    <source>
        <dbReference type="SAM" id="MobiDB-lite"/>
    </source>
</evidence>
<dbReference type="NCBIfam" id="NF047352">
    <property type="entry name" value="P_loop_sacsin"/>
    <property type="match status" value="1"/>
</dbReference>
<dbReference type="EMBL" id="BTGC01000003">
    <property type="protein sequence ID" value="GMM50177.1"/>
    <property type="molecule type" value="Genomic_DNA"/>
</dbReference>
<dbReference type="Pfam" id="PF25794">
    <property type="entry name" value="SACS"/>
    <property type="match status" value="1"/>
</dbReference>
<dbReference type="PANTHER" id="PTHR47839">
    <property type="entry name" value="DOMAIN PROTEIN, PUTATIVE (AFU_ORTHOLOGUE AFUA_6G04830)-RELATED"/>
    <property type="match status" value="1"/>
</dbReference>
<dbReference type="InterPro" id="IPR058210">
    <property type="entry name" value="SACS/Nov_dom"/>
</dbReference>
<comment type="caution">
    <text evidence="3">The sequence shown here is derived from an EMBL/GenBank/DDBJ whole genome shotgun (WGS) entry which is preliminary data.</text>
</comment>
<dbReference type="Proteomes" id="UP001362899">
    <property type="component" value="Unassembled WGS sequence"/>
</dbReference>
<dbReference type="PANTHER" id="PTHR47839:SF1">
    <property type="entry name" value="DOMAIN PROTEIN, PUTATIVE (AFU_ORTHOLOGUE AFUA_6G04830)-RELATED"/>
    <property type="match status" value="1"/>
</dbReference>
<keyword evidence="4" id="KW-1185">Reference proteome</keyword>
<reference evidence="3 4" key="1">
    <citation type="journal article" date="2023" name="Elife">
        <title>Identification of key yeast species and microbe-microbe interactions impacting larval growth of Drosophila in the wild.</title>
        <authorList>
            <person name="Mure A."/>
            <person name="Sugiura Y."/>
            <person name="Maeda R."/>
            <person name="Honda K."/>
            <person name="Sakurai N."/>
            <person name="Takahashi Y."/>
            <person name="Watada M."/>
            <person name="Katoh T."/>
            <person name="Gotoh A."/>
            <person name="Gotoh Y."/>
            <person name="Taniguchi I."/>
            <person name="Nakamura K."/>
            <person name="Hayashi T."/>
            <person name="Katayama T."/>
            <person name="Uemura T."/>
            <person name="Hattori Y."/>
        </authorList>
    </citation>
    <scope>NUCLEOTIDE SEQUENCE [LARGE SCALE GENOMIC DNA]</scope>
    <source>
        <strain evidence="3 4">SB-73</strain>
    </source>
</reference>
<feature type="compositionally biased region" description="Polar residues" evidence="1">
    <location>
        <begin position="1438"/>
        <end position="1456"/>
    </location>
</feature>
<organism evidence="3 4">
    <name type="scientific">Starmerella bacillaris</name>
    <name type="common">Yeast</name>
    <name type="synonym">Candida zemplinina</name>
    <dbReference type="NCBI Taxonomy" id="1247836"/>
    <lineage>
        <taxon>Eukaryota</taxon>
        <taxon>Fungi</taxon>
        <taxon>Dikarya</taxon>
        <taxon>Ascomycota</taxon>
        <taxon>Saccharomycotina</taxon>
        <taxon>Dipodascomycetes</taxon>
        <taxon>Dipodascales</taxon>
        <taxon>Trichomonascaceae</taxon>
        <taxon>Starmerella</taxon>
    </lineage>
</organism>
<dbReference type="InterPro" id="IPR022155">
    <property type="entry name" value="DUF3684"/>
</dbReference>
<dbReference type="Gene3D" id="3.30.565.10">
    <property type="entry name" value="Histidine kinase-like ATPase, C-terminal domain"/>
    <property type="match status" value="1"/>
</dbReference>
<accession>A0AAV5RG38</accession>
<dbReference type="SUPFAM" id="SSF55874">
    <property type="entry name" value="ATPase domain of HSP90 chaperone/DNA topoisomerase II/histidine kinase"/>
    <property type="match status" value="1"/>
</dbReference>
<feature type="domain" description="Sacsin/Nov" evidence="2">
    <location>
        <begin position="24"/>
        <end position="140"/>
    </location>
</feature>
<sequence length="1603" mass="179935">MDYSKFRQQFNEGQTVSVNHKALITRALTKYPVDFALFRELLQNSADAQANSASIEFYTSENIDVTTAAGIEKIHTAPITRLRFQNDGLEFTAADWNRLKEIASGNPNEGKIGAFGVGFYSVFELTDEPLVHSGNEIMNFRYKDVQLHYDFQKVEQFQKGTLIDLVYKEAIPLPELAKFVGFLIQSFMLVNLNEISLVLKTPNNNKIELLKLNKTTLKSTPIVPENTVSQSPNKMFKLAGITRSEVEVTIKYLNSTQKVDHSGSKLFSFGKRLVETLFTSSTDPTDYTSVEVKFTEVNGIFDVSVSKEFSNKMKATIMKPPPRKVNMSLLMFSNALKADSSVDPKIQAYIFPKEFNDAKVFIGFATKQSTGLKSHLALNQAVPTMERTAIDMSNQFVKEWNREMFYTAGVLCRCIYEYELSTLTKGNVTSSNNEALKIYARFQFGQSAPDADVGLLIKAGFWNCCQSTLVPTTQGVLPNSKAKLAEDAEPILRVTPYVLDKHLIGQLKELGMVRVVNKNDIIADLKSSPMTLEFASNVVKWLVSQFKAGKIKYADVNAYLAAITIDYKKRSISLSKDVTTSFLDGSLQFSEIRKSLPPSCLDIDIAEELGFQNLKNLGYKSLPLQVWAESRIAAEPTDVLSVCCRAWNNISQESQAYLISLFERTECIPTKYGKMYPKEVYIQEMKLFPLLPVVDLDLPSGWLKDIGIRESVDMNYVLEALQSKSLKWKNEDLVQYLIINEKRLKASDWRTVEQGSFFSDADGRFCVAKNLYAPDPTLKKLDFPVLLFADWNKNSKEAALMYRIGLRTFPAFDEVFNAECKKISEVQDDKSGSSAISNLSLKYFIDNAASAGYNLNDISRKRIIPTSNGYKMPIDVFTEPGVSLFGFPIIQNQFESDAAKLGIRKRPPLQTILSAFIHNDKFRTIVDSPEKLDVVLSYLSTLSGSLTQKDIEMLRSVEFIPIFSEKQTKWYSPDMVFFPNDSDTNDMEYLRPVLPTINVSQSAKPFLLALNVSNRPTLAQVMTLLIEKPEDLYRALDSPQIYEGLLMHLQANWSQMQKEPKLLDELRKSRFLLGIRYSEKNPEKKEAGLEKTLGLYKASELTIVNNVVIFNQFKTNVITAPQVRTLESFYRSLGVLRLTDLLEQKVTVGKPIDNPKLREDFENHVNERLQLYKKNAQDEEAFKNVSSIKVELVSSIHIRRNLPNQPIRVIDTSAFMTKQMLLYVAAPSNSKLENYKWLDMATTLSDGIMKRPTQDSAIIFEVLLSNDLETLEAKGYNVERIRNQTDYGKFNFTQSQAANNKPPQAVKSQKSSELPPPSYDSHLQKPNGVTKPTPPSPAFNSQPKGLAHAPPPVVPPQAQQSLKSLSQNLTSGSKDSKPTKSGSFWDLLKPSAKSQQPTTTPTRSSSRQPEVPPQQPVVNSTATNNGTNTVRTRVAVESNPQDRLSQAANMSRGCNESQFRAPKHIDSLDPSVSQDTPELFDLQRLDGTSVPLKVYTSPTNPSPQQNENDLASVLTSLSKVFGCSLEAVSIFRSDPSTKAFNRGGSLFFNSCAKVPSDISTYDYYYPIFAHELAHNLESSHGARHTELMGSYIQATLDAYKGLQ</sequence>
<feature type="compositionally biased region" description="Polar residues" evidence="1">
    <location>
        <begin position="1294"/>
        <end position="1312"/>
    </location>
</feature>
<gene>
    <name evidence="3" type="ORF">DASB73_011350</name>
</gene>
<feature type="compositionally biased region" description="Low complexity" evidence="1">
    <location>
        <begin position="1394"/>
        <end position="1409"/>
    </location>
</feature>
<evidence type="ECO:0000259" key="2">
    <source>
        <dbReference type="Pfam" id="PF25794"/>
    </source>
</evidence>
<protein>
    <recommendedName>
        <fullName evidence="2">Sacsin/Nov domain-containing protein</fullName>
    </recommendedName>
</protein>
<feature type="compositionally biased region" description="Low complexity" evidence="1">
    <location>
        <begin position="1416"/>
        <end position="1436"/>
    </location>
</feature>